<dbReference type="SMART" id="SM00849">
    <property type="entry name" value="Lactamase_B"/>
    <property type="match status" value="1"/>
</dbReference>
<sequence>MDSSFLYEVDPTHCEDTYYIDLDVYNVPSMGCAYILDGDRPAVIETGVGKRYERILEALDEIGIEYEDVEVIAPTHVHLDHAGGAGFLARECPNATVMTYERGARHLVDPSQLVAGTKQAVGERWKFYVEPVPIDEDRVSGLEDGDVIDLGDRNLEVHHAPGHAKHQAVYYDRRSDAVFAGDAAGIYVPELDRVQPTTPPTQFDLEGALADIDLLRDLDPDMLLYTHFGPRADVDRALSEYEELLKEWVDEIREKRAELEDDEAVIEYFPQRTDVVDLWGEENAVSEIRMNVRGVLGYLDRQ</sequence>
<evidence type="ECO:0000259" key="2">
    <source>
        <dbReference type="SMART" id="SM00849"/>
    </source>
</evidence>
<feature type="domain" description="Metallo-beta-lactamase" evidence="2">
    <location>
        <begin position="29"/>
        <end position="227"/>
    </location>
</feature>
<dbReference type="KEGG" id="hakz:J0X25_09400"/>
<dbReference type="EMBL" id="CP071462">
    <property type="protein sequence ID" value="QSW97637.1"/>
    <property type="molecule type" value="Genomic_DNA"/>
</dbReference>
<dbReference type="CDD" id="cd07726">
    <property type="entry name" value="ST1585-like_MBL-fold"/>
    <property type="match status" value="1"/>
</dbReference>
<evidence type="ECO:0000313" key="3">
    <source>
        <dbReference type="EMBL" id="QSW97637.1"/>
    </source>
</evidence>
<keyword evidence="4" id="KW-1185">Reference proteome</keyword>
<dbReference type="InterPro" id="IPR001279">
    <property type="entry name" value="Metallo-B-lactamas"/>
</dbReference>
<dbReference type="InterPro" id="IPR050855">
    <property type="entry name" value="NDM-1-like"/>
</dbReference>
<protein>
    <submittedName>
        <fullName evidence="3">MBL fold metallo-hydrolase</fullName>
    </submittedName>
</protein>
<reference evidence="3 4" key="1">
    <citation type="submission" date="2021-03" db="EMBL/GenBank/DDBJ databases">
        <title>Haloterrigena longa sp. nov. and Haloterrigena limicola sp. nov., extremely halophilic archaea isolated from a salt lake.</title>
        <authorList>
            <person name="Henglin C."/>
        </authorList>
    </citation>
    <scope>NUCLEOTIDE SEQUENCE [LARGE SCALE GENOMIC DNA]</scope>
    <source>
        <strain evidence="3 4">KZCA68</strain>
    </source>
</reference>
<dbReference type="SUPFAM" id="SSF56281">
    <property type="entry name" value="Metallo-hydrolase/oxidoreductase"/>
    <property type="match status" value="1"/>
</dbReference>
<evidence type="ECO:0000313" key="4">
    <source>
        <dbReference type="Proteomes" id="UP000663203"/>
    </source>
</evidence>
<evidence type="ECO:0000256" key="1">
    <source>
        <dbReference type="SAM" id="Coils"/>
    </source>
</evidence>
<feature type="coiled-coil region" evidence="1">
    <location>
        <begin position="231"/>
        <end position="265"/>
    </location>
</feature>
<dbReference type="InterPro" id="IPR037482">
    <property type="entry name" value="ST1585_MBL-fold"/>
</dbReference>
<dbReference type="PANTHER" id="PTHR42951">
    <property type="entry name" value="METALLO-BETA-LACTAMASE DOMAIN-CONTAINING"/>
    <property type="match status" value="1"/>
</dbReference>
<proteinExistence type="predicted"/>
<dbReference type="Pfam" id="PF00753">
    <property type="entry name" value="Lactamase_B"/>
    <property type="match status" value="1"/>
</dbReference>
<dbReference type="InterPro" id="IPR036866">
    <property type="entry name" value="RibonucZ/Hydroxyglut_hydro"/>
</dbReference>
<organism evidence="3 4">
    <name type="scientific">Haloterrigena alkaliphila</name>
    <dbReference type="NCBI Taxonomy" id="2816475"/>
    <lineage>
        <taxon>Archaea</taxon>
        <taxon>Methanobacteriati</taxon>
        <taxon>Methanobacteriota</taxon>
        <taxon>Stenosarchaea group</taxon>
        <taxon>Halobacteria</taxon>
        <taxon>Halobacteriales</taxon>
        <taxon>Natrialbaceae</taxon>
        <taxon>Haloterrigena</taxon>
    </lineage>
</organism>
<dbReference type="PANTHER" id="PTHR42951:SF4">
    <property type="entry name" value="ACYL-COENZYME A THIOESTERASE MBLAC2"/>
    <property type="match status" value="1"/>
</dbReference>
<dbReference type="Gene3D" id="3.60.15.10">
    <property type="entry name" value="Ribonuclease Z/Hydroxyacylglutathione hydrolase-like"/>
    <property type="match status" value="1"/>
</dbReference>
<accession>A0A8A2VA91</accession>
<dbReference type="AlphaFoldDB" id="A0A8A2VA91"/>
<keyword evidence="1" id="KW-0175">Coiled coil</keyword>
<name>A0A8A2VA91_9EURY</name>
<gene>
    <name evidence="3" type="ORF">J0X25_09400</name>
</gene>
<dbReference type="Proteomes" id="UP000663203">
    <property type="component" value="Chromosome"/>
</dbReference>